<dbReference type="OrthoDB" id="3471801at2759"/>
<sequence length="442" mass="51244">MTALGGLTYDIWDPVTHKTACYFELDMYDLLLTVAHKPDFLDEDAIMLDKQKALPRDTKDQDYYFRNLELMPGFPIQEFQGASAIKDNTDTPNTSHHNVNKRCLDFIKHAPPEIRRNIFSQIPTKRVAEDDDLDSYACVKKSPYLMQDYSTLYGSLQFAPIKYSIQVTSKGAFNEDDCLEIRDAQVNIPPNNECFERDFAVHTDMTSSKDKEKTMGIVYIENDYPNCFARSYVDFIKFAASLAHSEGFYFEKDSSNSNSGIWKSKIRESSLLREFLAWFWGKFGVNFTNELEASFAWSKVNHAKFRYLQNISLDILVMEPINHTRKYVDGRRVKLFLKELHSFPNIESLTVFLQIGEQDLANLIHSPGAYRWANALREITFAKYFDVQFQMLDEMLPKGPICHAVLRKRLRQLLMPECLCYGTTDDAPDYLGIREMFAMEEQ</sequence>
<proteinExistence type="predicted"/>
<evidence type="ECO:0000313" key="2">
    <source>
        <dbReference type="Proteomes" id="UP000308671"/>
    </source>
</evidence>
<gene>
    <name evidence="1" type="ORF">BGAL_0295g00070</name>
</gene>
<dbReference type="AlphaFoldDB" id="A0A4S8R3G8"/>
<accession>A0A4S8R3G8</accession>
<reference evidence="1 2" key="1">
    <citation type="submission" date="2017-12" db="EMBL/GenBank/DDBJ databases">
        <title>Comparative genomics of Botrytis spp.</title>
        <authorList>
            <person name="Valero-Jimenez C.A."/>
            <person name="Tapia P."/>
            <person name="Veloso J."/>
            <person name="Silva-Moreno E."/>
            <person name="Staats M."/>
            <person name="Valdes J.H."/>
            <person name="Van Kan J.A.L."/>
        </authorList>
    </citation>
    <scope>NUCLEOTIDE SEQUENCE [LARGE SCALE GENOMIC DNA]</scope>
    <source>
        <strain evidence="1 2">MUCL435</strain>
    </source>
</reference>
<organism evidence="1 2">
    <name type="scientific">Botrytis galanthina</name>
    <dbReference type="NCBI Taxonomy" id="278940"/>
    <lineage>
        <taxon>Eukaryota</taxon>
        <taxon>Fungi</taxon>
        <taxon>Dikarya</taxon>
        <taxon>Ascomycota</taxon>
        <taxon>Pezizomycotina</taxon>
        <taxon>Leotiomycetes</taxon>
        <taxon>Helotiales</taxon>
        <taxon>Sclerotiniaceae</taxon>
        <taxon>Botrytis</taxon>
    </lineage>
</organism>
<dbReference type="Proteomes" id="UP000308671">
    <property type="component" value="Unassembled WGS sequence"/>
</dbReference>
<keyword evidence="2" id="KW-1185">Reference proteome</keyword>
<evidence type="ECO:0000313" key="1">
    <source>
        <dbReference type="EMBL" id="THV47684.1"/>
    </source>
</evidence>
<protein>
    <submittedName>
        <fullName evidence="1">Uncharacterized protein</fullName>
    </submittedName>
</protein>
<dbReference type="EMBL" id="PQXL01000295">
    <property type="protein sequence ID" value="THV47684.1"/>
    <property type="molecule type" value="Genomic_DNA"/>
</dbReference>
<name>A0A4S8R3G8_9HELO</name>
<comment type="caution">
    <text evidence="1">The sequence shown here is derived from an EMBL/GenBank/DDBJ whole genome shotgun (WGS) entry which is preliminary data.</text>
</comment>